<organism evidence="2 3">
    <name type="scientific">Oikopleura dioica</name>
    <name type="common">Tunicate</name>
    <dbReference type="NCBI Taxonomy" id="34765"/>
    <lineage>
        <taxon>Eukaryota</taxon>
        <taxon>Metazoa</taxon>
        <taxon>Chordata</taxon>
        <taxon>Tunicata</taxon>
        <taxon>Appendicularia</taxon>
        <taxon>Copelata</taxon>
        <taxon>Oikopleuridae</taxon>
        <taxon>Oikopleura</taxon>
    </lineage>
</organism>
<dbReference type="EMBL" id="OU015567">
    <property type="protein sequence ID" value="CAG5113286.1"/>
    <property type="molecule type" value="Genomic_DNA"/>
</dbReference>
<sequence>MGDTDLESLSSASICQDENILLDYEEKIRTLEDRLFEEQSKISALLSENTSLKEIFKQVLEDKIAAENELDILKLENERVKFSLNEKDDEVEKLKSDSARDDSREKILELEEELVKVYGKLVEVNDERDFFKNLFESLSTEKSSENSKDALNQKELKLVTEKFEEQKELAFNRSENLEKISVEAESLRKENKNLKRISFESKMLLNQLGRENAELKDNIRQNQENLLVLKSTQQNCAKLESEIQIKNENIKNLLDESHLVKSKMQKIEQELEELKEEREQFCENFEMAKNDLLICRRRLNNREETILVQNLKIDALEDIVRRFPAPKSKFTVSSQTPINQLVDSEVQTETNACEDQDFLPPEIHFQLPDQLEEDFAEYHEYPEEHFIEEDEFSQAAESQESPPLQMSSIEESIQQYFDEFCAPVSQEQDRGYLLSNRNIASSRSSSRISGSTLCSTSEMKEEERKYRRKIRQLEVAFNKAMSSKRRKAEKLQALEHRLLSIAQNDEKLKLELEKSRDQLHALEISSAVKIESVLNSKRVEIEKMRKQHYEDRSRLFQAEKHASRLLRRAKDAEEKVEKFKNRNNAEKSDILSEKLSCFRAKLKLLDRQVESFSTPKNSLP</sequence>
<evidence type="ECO:0000256" key="1">
    <source>
        <dbReference type="SAM" id="Coils"/>
    </source>
</evidence>
<keyword evidence="3" id="KW-1185">Reference proteome</keyword>
<accession>A0ABN7T629</accession>
<feature type="coiled-coil region" evidence="1">
    <location>
        <begin position="177"/>
        <end position="291"/>
    </location>
</feature>
<gene>
    <name evidence="2" type="ORF">OKIOD_LOCUS16170</name>
</gene>
<feature type="coiled-coil region" evidence="1">
    <location>
        <begin position="555"/>
        <end position="589"/>
    </location>
</feature>
<evidence type="ECO:0000313" key="2">
    <source>
        <dbReference type="EMBL" id="CAG5113286.1"/>
    </source>
</evidence>
<proteinExistence type="predicted"/>
<dbReference type="Proteomes" id="UP001158576">
    <property type="component" value="Chromosome 2"/>
</dbReference>
<name>A0ABN7T629_OIKDI</name>
<protein>
    <submittedName>
        <fullName evidence="2">Oidioi.mRNA.OKI2018_I69.chr2.g7405.t1.cds</fullName>
    </submittedName>
</protein>
<feature type="coiled-coil region" evidence="1">
    <location>
        <begin position="21"/>
        <end position="76"/>
    </location>
</feature>
<evidence type="ECO:0000313" key="3">
    <source>
        <dbReference type="Proteomes" id="UP001158576"/>
    </source>
</evidence>
<reference evidence="2 3" key="1">
    <citation type="submission" date="2021-04" db="EMBL/GenBank/DDBJ databases">
        <authorList>
            <person name="Bliznina A."/>
        </authorList>
    </citation>
    <scope>NUCLEOTIDE SEQUENCE [LARGE SCALE GENOMIC DNA]</scope>
</reference>
<keyword evidence="1" id="KW-0175">Coiled coil</keyword>